<name>A0A2N0VHP7_9BACT</name>
<dbReference type="Proteomes" id="UP000233398">
    <property type="component" value="Unassembled WGS sequence"/>
</dbReference>
<dbReference type="OrthoDB" id="7054325at2"/>
<dbReference type="EMBL" id="PISP01000002">
    <property type="protein sequence ID" value="PKD43713.1"/>
    <property type="molecule type" value="Genomic_DNA"/>
</dbReference>
<reference evidence="1 2" key="1">
    <citation type="submission" date="2017-11" db="EMBL/GenBank/DDBJ databases">
        <title>Rhodohalobacter 15182 sp. nov., isolated from a salt lake.</title>
        <authorList>
            <person name="Han S."/>
        </authorList>
    </citation>
    <scope>NUCLEOTIDE SEQUENCE [LARGE SCALE GENOMIC DNA]</scope>
    <source>
        <strain evidence="1 2">15182</strain>
    </source>
</reference>
<protein>
    <submittedName>
        <fullName evidence="1">Uncharacterized protein</fullName>
    </submittedName>
</protein>
<dbReference type="RefSeq" id="WP_101073253.1">
    <property type="nucleotide sequence ID" value="NZ_PISP01000002.1"/>
</dbReference>
<gene>
    <name evidence="1" type="ORF">CWD77_09135</name>
</gene>
<evidence type="ECO:0000313" key="2">
    <source>
        <dbReference type="Proteomes" id="UP000233398"/>
    </source>
</evidence>
<organism evidence="1 2">
    <name type="scientific">Rhodohalobacter barkolensis</name>
    <dbReference type="NCBI Taxonomy" id="2053187"/>
    <lineage>
        <taxon>Bacteria</taxon>
        <taxon>Pseudomonadati</taxon>
        <taxon>Balneolota</taxon>
        <taxon>Balneolia</taxon>
        <taxon>Balneolales</taxon>
        <taxon>Balneolaceae</taxon>
        <taxon>Rhodohalobacter</taxon>
    </lineage>
</organism>
<sequence>MPNQILLDNWTLQEISYLGKSGLSNDQTDKLVVDQENDSHSFEKISSGLIQLQALFSFLQNLVLRETIITDSRFVQVWDDSNSLKRIQSDGLIKVHDFQEEKFIEVRKAIVDQLCITSSIQEIQQQNEQGWKKNRKVVDPFLSQLIWGGAGMLARGHVYETFYLPHPLRGHAFKQYLIAKRDAYTETLSFISTNQTKLLYFDNEGSESIQVKFSLPPLISVIIEESNSFEDLFIVALQLREEYGDLRSWLKKFQEAIDHEDTKEISTHTKTLKSIQKYIEAKYSPDKFGSLDLSFDVLNFSPGISIPLPINKIRNKIGVRSTINDLILTKTGYSSIKKLFKLLGEENSKLGKVVYDELVRNYSSEG</sequence>
<comment type="caution">
    <text evidence="1">The sequence shown here is derived from an EMBL/GenBank/DDBJ whole genome shotgun (WGS) entry which is preliminary data.</text>
</comment>
<keyword evidence="2" id="KW-1185">Reference proteome</keyword>
<evidence type="ECO:0000313" key="1">
    <source>
        <dbReference type="EMBL" id="PKD43713.1"/>
    </source>
</evidence>
<accession>A0A2N0VHP7</accession>
<proteinExistence type="predicted"/>
<dbReference type="AlphaFoldDB" id="A0A2N0VHP7"/>